<dbReference type="AlphaFoldDB" id="A0AAQ4EXM0"/>
<comment type="caution">
    <text evidence="1">The sequence shown here is derived from an EMBL/GenBank/DDBJ whole genome shotgun (WGS) entry which is preliminary data.</text>
</comment>
<proteinExistence type="predicted"/>
<name>A0AAQ4EXM0_AMBAM</name>
<sequence length="75" mass="8567">MDSRSAERLSKTRTRREKGCVICHDAAYVSQFVGARRQKALENRPSPRLQCVPIRSHETVCFTTLRCCVLRSRGS</sequence>
<evidence type="ECO:0000313" key="2">
    <source>
        <dbReference type="Proteomes" id="UP001321473"/>
    </source>
</evidence>
<gene>
    <name evidence="1" type="ORF">V5799_019320</name>
</gene>
<keyword evidence="2" id="KW-1185">Reference proteome</keyword>
<dbReference type="EMBL" id="JARKHS020009917">
    <property type="protein sequence ID" value="KAK8779345.1"/>
    <property type="molecule type" value="Genomic_DNA"/>
</dbReference>
<reference evidence="1 2" key="1">
    <citation type="journal article" date="2023" name="Arcadia Sci">
        <title>De novo assembly of a long-read Amblyomma americanum tick genome.</title>
        <authorList>
            <person name="Chou S."/>
            <person name="Poskanzer K.E."/>
            <person name="Rollins M."/>
            <person name="Thuy-Boun P.S."/>
        </authorList>
    </citation>
    <scope>NUCLEOTIDE SEQUENCE [LARGE SCALE GENOMIC DNA]</scope>
    <source>
        <strain evidence="1">F_SG_1</strain>
        <tissue evidence="1">Salivary glands</tissue>
    </source>
</reference>
<organism evidence="1 2">
    <name type="scientific">Amblyomma americanum</name>
    <name type="common">Lone star tick</name>
    <dbReference type="NCBI Taxonomy" id="6943"/>
    <lineage>
        <taxon>Eukaryota</taxon>
        <taxon>Metazoa</taxon>
        <taxon>Ecdysozoa</taxon>
        <taxon>Arthropoda</taxon>
        <taxon>Chelicerata</taxon>
        <taxon>Arachnida</taxon>
        <taxon>Acari</taxon>
        <taxon>Parasitiformes</taxon>
        <taxon>Ixodida</taxon>
        <taxon>Ixodoidea</taxon>
        <taxon>Ixodidae</taxon>
        <taxon>Amblyomminae</taxon>
        <taxon>Amblyomma</taxon>
    </lineage>
</organism>
<accession>A0AAQ4EXM0</accession>
<dbReference type="Proteomes" id="UP001321473">
    <property type="component" value="Unassembled WGS sequence"/>
</dbReference>
<protein>
    <submittedName>
        <fullName evidence="1">Uncharacterized protein</fullName>
    </submittedName>
</protein>
<evidence type="ECO:0000313" key="1">
    <source>
        <dbReference type="EMBL" id="KAK8779345.1"/>
    </source>
</evidence>